<feature type="coiled-coil region" evidence="1">
    <location>
        <begin position="42"/>
        <end position="124"/>
    </location>
</feature>
<evidence type="ECO:0000256" key="2">
    <source>
        <dbReference type="SAM" id="MobiDB-lite"/>
    </source>
</evidence>
<feature type="region of interest" description="Disordered" evidence="2">
    <location>
        <begin position="399"/>
        <end position="427"/>
    </location>
</feature>
<evidence type="ECO:0000313" key="3">
    <source>
        <dbReference type="EMBL" id="KAL0950988.1"/>
    </source>
</evidence>
<evidence type="ECO:0000313" key="4">
    <source>
        <dbReference type="Proteomes" id="UP001556367"/>
    </source>
</evidence>
<evidence type="ECO:0000256" key="1">
    <source>
        <dbReference type="SAM" id="Coils"/>
    </source>
</evidence>
<keyword evidence="1" id="KW-0175">Coiled coil</keyword>
<accession>A0ABR3J5T5</accession>
<dbReference type="EMBL" id="JASNQZ010000011">
    <property type="protein sequence ID" value="KAL0950988.1"/>
    <property type="molecule type" value="Genomic_DNA"/>
</dbReference>
<reference evidence="4" key="1">
    <citation type="submission" date="2024-06" db="EMBL/GenBank/DDBJ databases">
        <title>Multi-omics analyses provide insights into the biosynthesis of the anticancer antibiotic pleurotin in Hohenbuehelia grisea.</title>
        <authorList>
            <person name="Weaver J.A."/>
            <person name="Alberti F."/>
        </authorList>
    </citation>
    <scope>NUCLEOTIDE SEQUENCE [LARGE SCALE GENOMIC DNA]</scope>
    <source>
        <strain evidence="4">T-177</strain>
    </source>
</reference>
<proteinExistence type="predicted"/>
<feature type="compositionally biased region" description="Basic and acidic residues" evidence="2">
    <location>
        <begin position="414"/>
        <end position="427"/>
    </location>
</feature>
<dbReference type="Proteomes" id="UP001556367">
    <property type="component" value="Unassembled WGS sequence"/>
</dbReference>
<gene>
    <name evidence="3" type="ORF">HGRIS_007734</name>
</gene>
<keyword evidence="4" id="KW-1185">Reference proteome</keyword>
<protein>
    <submittedName>
        <fullName evidence="3">Uncharacterized protein</fullName>
    </submittedName>
</protein>
<organism evidence="3 4">
    <name type="scientific">Hohenbuehelia grisea</name>
    <dbReference type="NCBI Taxonomy" id="104357"/>
    <lineage>
        <taxon>Eukaryota</taxon>
        <taxon>Fungi</taxon>
        <taxon>Dikarya</taxon>
        <taxon>Basidiomycota</taxon>
        <taxon>Agaricomycotina</taxon>
        <taxon>Agaricomycetes</taxon>
        <taxon>Agaricomycetidae</taxon>
        <taxon>Agaricales</taxon>
        <taxon>Pleurotineae</taxon>
        <taxon>Pleurotaceae</taxon>
        <taxon>Hohenbuehelia</taxon>
    </lineage>
</organism>
<comment type="caution">
    <text evidence="3">The sequence shown here is derived from an EMBL/GenBank/DDBJ whole genome shotgun (WGS) entry which is preliminary data.</text>
</comment>
<sequence>MDDDPELAKEMLRLLGQELKLLRAQLRDKDPSGSNHDDSEEILRVKEENVLLRTRLADLEDKSSTITDDSETKPESLRLEVAINEANEALAASLLEKNELRRANDDLKAEHSAIEERYQELLQTETQLREASTELLSEIDRTKMNEERLIISAEKAVKAEAQLREASTGLLDEIEQMKSTQEQLRVSALRSEAKAVKAEAALLEHTFSASRWLKEPRPTLVQPDQFLQSRMQSCIRGKMKKQNIEQRILSYSECGVLWLELPSLYSAPSDRIALIQPSHLYDPNLNGGVGKWSRTDVNYLDGQKWEVFYKSQDCWLYLGIYKTKNYTYLSHHEYATLIKPTNLHKETILNPALTVPLVKNMVPTMYETELLRASAACLELVGINRSIDEYLIQRDRSASHSHVQKRKHIPDVLSDSRGDKASKLAKR</sequence>
<name>A0ABR3J5T5_9AGAR</name>